<gene>
    <name evidence="2" type="ORF">SAMN05444359_102133</name>
</gene>
<sequence>MQPVYINGAARIGAKPITDISVASIQVEEPDYTQYIDKRKLRRMDRLSRFALHTTYAALEEAKIETIDGVVMGIGQTVSQTTDDMLRKMIEYQEGLTNPTRFMNSLLGTAAGQIALRLNCNGYSNTHTQRGFSIESALMDAALQLQTKSSQNIIVGGLDIVGHDLYAEMSAKYGQLTSAPSDKVNRTIGEGGATFLVSGQPSAQTQACLRSIFTVFLTDTARREWSAQELQRTLFGETIPTVDLIISGRPFGNEAQRSYDNILEAFSQDVPVINYKLQTGEFPTAAAHGLYLAVKALSGTEVKSRTTTPERILVINNYGERYLSAFLVTQQ</sequence>
<dbReference type="STRING" id="478744.SAMN05444359_102133"/>
<dbReference type="OrthoDB" id="1404523at2"/>
<evidence type="ECO:0000259" key="1">
    <source>
        <dbReference type="Pfam" id="PF00109"/>
    </source>
</evidence>
<dbReference type="EMBL" id="FOFB01000002">
    <property type="protein sequence ID" value="SEP77183.1"/>
    <property type="molecule type" value="Genomic_DNA"/>
</dbReference>
<dbReference type="RefSeq" id="WP_090165317.1">
    <property type="nucleotide sequence ID" value="NZ_FOFB01000002.1"/>
</dbReference>
<feature type="domain" description="Beta-ketoacyl synthase-like N-terminal" evidence="1">
    <location>
        <begin position="33"/>
        <end position="178"/>
    </location>
</feature>
<dbReference type="AlphaFoldDB" id="A0A1H9ALC3"/>
<dbReference type="InParanoid" id="A0A1H9ALC3"/>
<dbReference type="SUPFAM" id="SSF53901">
    <property type="entry name" value="Thiolase-like"/>
    <property type="match status" value="1"/>
</dbReference>
<dbReference type="InterPro" id="IPR014030">
    <property type="entry name" value="Ketoacyl_synth_N"/>
</dbReference>
<reference evidence="3" key="1">
    <citation type="submission" date="2016-10" db="EMBL/GenBank/DDBJ databases">
        <authorList>
            <person name="Varghese N."/>
            <person name="Submissions S."/>
        </authorList>
    </citation>
    <scope>NUCLEOTIDE SEQUENCE [LARGE SCALE GENOMIC DNA]</scope>
    <source>
        <strain evidence="3">DSM 24740</strain>
    </source>
</reference>
<evidence type="ECO:0000313" key="3">
    <source>
        <dbReference type="Proteomes" id="UP000199021"/>
    </source>
</evidence>
<name>A0A1H9ALC3_9BACT</name>
<dbReference type="InterPro" id="IPR016039">
    <property type="entry name" value="Thiolase-like"/>
</dbReference>
<keyword evidence="3" id="KW-1185">Reference proteome</keyword>
<evidence type="ECO:0000313" key="2">
    <source>
        <dbReference type="EMBL" id="SEP77183.1"/>
    </source>
</evidence>
<dbReference type="GO" id="GO:0016746">
    <property type="term" value="F:acyltransferase activity"/>
    <property type="evidence" value="ECO:0007669"/>
    <property type="project" value="InterPro"/>
</dbReference>
<dbReference type="Gene3D" id="3.40.47.10">
    <property type="match status" value="1"/>
</dbReference>
<accession>A0A1H9ALC3</accession>
<proteinExistence type="predicted"/>
<dbReference type="Pfam" id="PF00109">
    <property type="entry name" value="ketoacyl-synt"/>
    <property type="match status" value="1"/>
</dbReference>
<organism evidence="2 3">
    <name type="scientific">Neolewinella agarilytica</name>
    <dbReference type="NCBI Taxonomy" id="478744"/>
    <lineage>
        <taxon>Bacteria</taxon>
        <taxon>Pseudomonadati</taxon>
        <taxon>Bacteroidota</taxon>
        <taxon>Saprospiria</taxon>
        <taxon>Saprospirales</taxon>
        <taxon>Lewinellaceae</taxon>
        <taxon>Neolewinella</taxon>
    </lineage>
</organism>
<dbReference type="Proteomes" id="UP000199021">
    <property type="component" value="Unassembled WGS sequence"/>
</dbReference>
<protein>
    <submittedName>
        <fullName evidence="2">Beta-ketoacyl synthase, N-terminal domain</fullName>
    </submittedName>
</protein>